<dbReference type="PANTHER" id="PTHR19282:SF551">
    <property type="entry name" value="RE08073P-RELATED"/>
    <property type="match status" value="1"/>
</dbReference>
<evidence type="ECO:0000256" key="4">
    <source>
        <dbReference type="ARBA" id="ARBA00023136"/>
    </source>
</evidence>
<dbReference type="CDD" id="cd03127">
    <property type="entry name" value="tetraspanin_LEL"/>
    <property type="match status" value="1"/>
</dbReference>
<feature type="signal peptide" evidence="6">
    <location>
        <begin position="1"/>
        <end position="19"/>
    </location>
</feature>
<name>A0ABM1DZP5_PRICU</name>
<dbReference type="PANTHER" id="PTHR19282">
    <property type="entry name" value="TETRASPANIN"/>
    <property type="match status" value="1"/>
</dbReference>
<dbReference type="Pfam" id="PF00335">
    <property type="entry name" value="Tetraspanin"/>
    <property type="match status" value="1"/>
</dbReference>
<dbReference type="SUPFAM" id="SSF48652">
    <property type="entry name" value="Tetraspanin"/>
    <property type="match status" value="1"/>
</dbReference>
<dbReference type="GeneID" id="106807560"/>
<keyword evidence="3 5" id="KW-1133">Transmembrane helix</keyword>
<sequence length="162" mass="18098">MTAAAVLVLAAGVLTLVVGFLGCCCMMDCKKLFGKYFTCLLVITIGVLAFVYKSKIRDKLDTSITDALATDYTEARPDTFSESWDKIHQDYFCCGYNNYTDYKGNPNLEVLNWDFPKSCCVEADGKPTDEAQCKSMTDEFFYKDVVGILTLAECNAPRYESI</sequence>
<evidence type="ECO:0000256" key="3">
    <source>
        <dbReference type="ARBA" id="ARBA00022989"/>
    </source>
</evidence>
<evidence type="ECO:0000256" key="5">
    <source>
        <dbReference type="SAM" id="Phobius"/>
    </source>
</evidence>
<evidence type="ECO:0000256" key="1">
    <source>
        <dbReference type="ARBA" id="ARBA00004141"/>
    </source>
</evidence>
<comment type="subcellular location">
    <subcellularLocation>
        <location evidence="1">Membrane</location>
        <topology evidence="1">Multi-pass membrane protein</topology>
    </subcellularLocation>
</comment>
<feature type="transmembrane region" description="Helical" evidence="5">
    <location>
        <begin position="35"/>
        <end position="52"/>
    </location>
</feature>
<protein>
    <submittedName>
        <fullName evidence="8">Tetraspanin-3-like</fullName>
    </submittedName>
</protein>
<gene>
    <name evidence="8" type="primary">LOC106807560</name>
</gene>
<accession>A0ABM1DZP5</accession>
<dbReference type="InterPro" id="IPR008952">
    <property type="entry name" value="Tetraspanin_EC2_sf"/>
</dbReference>
<dbReference type="RefSeq" id="XP_014665416.1">
    <property type="nucleotide sequence ID" value="XM_014809930.1"/>
</dbReference>
<organism evidence="7 8">
    <name type="scientific">Priapulus caudatus</name>
    <name type="common">Priapulid worm</name>
    <dbReference type="NCBI Taxonomy" id="37621"/>
    <lineage>
        <taxon>Eukaryota</taxon>
        <taxon>Metazoa</taxon>
        <taxon>Ecdysozoa</taxon>
        <taxon>Scalidophora</taxon>
        <taxon>Priapulida</taxon>
        <taxon>Priapulimorpha</taxon>
        <taxon>Priapulimorphida</taxon>
        <taxon>Priapulidae</taxon>
        <taxon>Priapulus</taxon>
    </lineage>
</organism>
<proteinExistence type="predicted"/>
<feature type="chain" id="PRO_5045862199" evidence="6">
    <location>
        <begin position="20"/>
        <end position="162"/>
    </location>
</feature>
<dbReference type="Gene3D" id="1.10.1450.10">
    <property type="entry name" value="Tetraspanin"/>
    <property type="match status" value="1"/>
</dbReference>
<reference evidence="8" key="1">
    <citation type="submission" date="2025-08" db="UniProtKB">
        <authorList>
            <consortium name="RefSeq"/>
        </authorList>
    </citation>
    <scope>IDENTIFICATION</scope>
</reference>
<evidence type="ECO:0000313" key="7">
    <source>
        <dbReference type="Proteomes" id="UP000695022"/>
    </source>
</evidence>
<evidence type="ECO:0000256" key="6">
    <source>
        <dbReference type="SAM" id="SignalP"/>
    </source>
</evidence>
<keyword evidence="6" id="KW-0732">Signal</keyword>
<dbReference type="InterPro" id="IPR018499">
    <property type="entry name" value="Tetraspanin/Peripherin"/>
</dbReference>
<keyword evidence="2 5" id="KW-0812">Transmembrane</keyword>
<evidence type="ECO:0000256" key="2">
    <source>
        <dbReference type="ARBA" id="ARBA00022692"/>
    </source>
</evidence>
<dbReference type="Proteomes" id="UP000695022">
    <property type="component" value="Unplaced"/>
</dbReference>
<keyword evidence="4 5" id="KW-0472">Membrane</keyword>
<evidence type="ECO:0000313" key="8">
    <source>
        <dbReference type="RefSeq" id="XP_014665416.1"/>
    </source>
</evidence>
<keyword evidence="7" id="KW-1185">Reference proteome</keyword>